<sequence length="401" mass="42924">VSYCSESSLEHLSAEERACLMFLEETIESLEAEDDSGLSSDEPKRSSVLLPYPSNQRSKQDGELRVLDSGQNVPIDKLDAIPVPPAFASTVHLSQDKVDTASMPKTSAGTQTNHTPQTIPSEMNIVLIPPPSDFQDEPAAQTEQHITRQPKVKIDLEQFCKRASVKKASVATSETKANPPAVAPKPKKLPPNIVMKTHKTSDSSGSSPVTSPNERVMMDPQKVRLEALRKLGLLKDAEVDSGSPTSPLHYPSSLRSREEMSEPQSRPSPPSGHCGYPGTDVLTATVQLPIKLPEVKSASLERSDTANQVSSNSFHGSSTADAASHSFISPKPRPASLGNSPATKALELGDVGKSAAPTPPAQILVSHKLPRSQGVSVLISPRGENGGNRREALRKLGLLKE</sequence>
<dbReference type="Pfam" id="PF15385">
    <property type="entry name" value="SARG"/>
    <property type="match status" value="3"/>
</dbReference>
<evidence type="ECO:0008006" key="4">
    <source>
        <dbReference type="Google" id="ProtNLM"/>
    </source>
</evidence>
<keyword evidence="3" id="KW-1185">Reference proteome</keyword>
<feature type="region of interest" description="Disordered" evidence="1">
    <location>
        <begin position="92"/>
        <end position="149"/>
    </location>
</feature>
<name>A0A8C9TPK2_SCLFO</name>
<proteinExistence type="predicted"/>
<dbReference type="PANTHER" id="PTHR21555:SF0">
    <property type="entry name" value="SPECIFICALLY ANDROGEN-REGULATED GENE PROTEIN"/>
    <property type="match status" value="1"/>
</dbReference>
<accession>A0A8C9TPK2</accession>
<feature type="compositionally biased region" description="Polar residues" evidence="1">
    <location>
        <begin position="103"/>
        <end position="121"/>
    </location>
</feature>
<evidence type="ECO:0000313" key="2">
    <source>
        <dbReference type="Ensembl" id="ENSSFOP00015054061.1"/>
    </source>
</evidence>
<evidence type="ECO:0000313" key="3">
    <source>
        <dbReference type="Proteomes" id="UP000694397"/>
    </source>
</evidence>
<protein>
    <recommendedName>
        <fullName evidence="4">Specifically androgen-regulated protein-like</fullName>
    </recommendedName>
</protein>
<dbReference type="InterPro" id="IPR026152">
    <property type="entry name" value="SARG"/>
</dbReference>
<feature type="compositionally biased region" description="Polar residues" evidence="1">
    <location>
        <begin position="305"/>
        <end position="321"/>
    </location>
</feature>
<feature type="region of interest" description="Disordered" evidence="1">
    <location>
        <begin position="165"/>
        <end position="222"/>
    </location>
</feature>
<dbReference type="PANTHER" id="PTHR21555">
    <property type="entry name" value="SPECIFICALLY ANDROGEN-REGULATED GENE PROTEIN"/>
    <property type="match status" value="1"/>
</dbReference>
<feature type="compositionally biased region" description="Basic and acidic residues" evidence="1">
    <location>
        <begin position="387"/>
        <end position="401"/>
    </location>
</feature>
<dbReference type="Ensembl" id="ENSSFOT00015058377.1">
    <property type="protein sequence ID" value="ENSSFOP00015054061.1"/>
    <property type="gene ID" value="ENSSFOG00015030945.1"/>
</dbReference>
<feature type="region of interest" description="Disordered" evidence="1">
    <location>
        <begin position="235"/>
        <end position="280"/>
    </location>
</feature>
<evidence type="ECO:0000256" key="1">
    <source>
        <dbReference type="SAM" id="MobiDB-lite"/>
    </source>
</evidence>
<organism evidence="2 3">
    <name type="scientific">Scleropages formosus</name>
    <name type="common">Asian bonytongue</name>
    <name type="synonym">Osteoglossum formosum</name>
    <dbReference type="NCBI Taxonomy" id="113540"/>
    <lineage>
        <taxon>Eukaryota</taxon>
        <taxon>Metazoa</taxon>
        <taxon>Chordata</taxon>
        <taxon>Craniata</taxon>
        <taxon>Vertebrata</taxon>
        <taxon>Euteleostomi</taxon>
        <taxon>Actinopterygii</taxon>
        <taxon>Neopterygii</taxon>
        <taxon>Teleostei</taxon>
        <taxon>Osteoglossocephala</taxon>
        <taxon>Osteoglossomorpha</taxon>
        <taxon>Osteoglossiformes</taxon>
        <taxon>Osteoglossidae</taxon>
        <taxon>Scleropages</taxon>
    </lineage>
</organism>
<reference evidence="2" key="2">
    <citation type="submission" date="2025-08" db="UniProtKB">
        <authorList>
            <consortium name="Ensembl"/>
        </authorList>
    </citation>
    <scope>IDENTIFICATION</scope>
</reference>
<dbReference type="OrthoDB" id="9898538at2759"/>
<reference evidence="2" key="3">
    <citation type="submission" date="2025-09" db="UniProtKB">
        <authorList>
            <consortium name="Ensembl"/>
        </authorList>
    </citation>
    <scope>IDENTIFICATION</scope>
</reference>
<dbReference type="Proteomes" id="UP000694397">
    <property type="component" value="Chromosome 19"/>
</dbReference>
<dbReference type="GeneTree" id="ENSGT00390000017874"/>
<dbReference type="AlphaFoldDB" id="A0A8C9TPK2"/>
<feature type="region of interest" description="Disordered" evidence="1">
    <location>
        <begin position="31"/>
        <end position="70"/>
    </location>
</feature>
<feature type="region of interest" description="Disordered" evidence="1">
    <location>
        <begin position="296"/>
        <end position="401"/>
    </location>
</feature>
<feature type="compositionally biased region" description="Low complexity" evidence="1">
    <location>
        <begin position="202"/>
        <end position="212"/>
    </location>
</feature>
<reference evidence="2 3" key="1">
    <citation type="submission" date="2019-04" db="EMBL/GenBank/DDBJ databases">
        <authorList>
            <consortium name="Wellcome Sanger Institute Data Sharing"/>
        </authorList>
    </citation>
    <scope>NUCLEOTIDE SEQUENCE [LARGE SCALE GENOMIC DNA]</scope>
</reference>